<dbReference type="SMART" id="SM00248">
    <property type="entry name" value="ANK"/>
    <property type="match status" value="2"/>
</dbReference>
<dbReference type="InterPro" id="IPR036770">
    <property type="entry name" value="Ankyrin_rpt-contain_sf"/>
</dbReference>
<dbReference type="InterPro" id="IPR002110">
    <property type="entry name" value="Ankyrin_rpt"/>
</dbReference>
<keyword evidence="5" id="KW-1185">Reference proteome</keyword>
<dbReference type="Pfam" id="PF12796">
    <property type="entry name" value="Ank_2"/>
    <property type="match status" value="1"/>
</dbReference>
<dbReference type="SUPFAM" id="SSF48403">
    <property type="entry name" value="Ankyrin repeat"/>
    <property type="match status" value="1"/>
</dbReference>
<evidence type="ECO:0000313" key="5">
    <source>
        <dbReference type="Proteomes" id="UP000507470"/>
    </source>
</evidence>
<accession>A0A6J8AH83</accession>
<dbReference type="Proteomes" id="UP000507470">
    <property type="component" value="Unassembled WGS sequence"/>
</dbReference>
<keyword evidence="2 3" id="KW-0040">ANK repeat</keyword>
<dbReference type="AlphaFoldDB" id="A0A6J8AH83"/>
<dbReference type="PANTHER" id="PTHR24171">
    <property type="entry name" value="ANKYRIN REPEAT DOMAIN-CONTAINING PROTEIN 39-RELATED"/>
    <property type="match status" value="1"/>
</dbReference>
<dbReference type="OrthoDB" id="539213at2759"/>
<dbReference type="Gene3D" id="1.25.40.20">
    <property type="entry name" value="Ankyrin repeat-containing domain"/>
    <property type="match status" value="1"/>
</dbReference>
<dbReference type="EMBL" id="CACVKT020001259">
    <property type="protein sequence ID" value="CAC5366460.1"/>
    <property type="molecule type" value="Genomic_DNA"/>
</dbReference>
<protein>
    <submittedName>
        <fullName evidence="4">Uncharacterized protein</fullName>
    </submittedName>
</protein>
<proteinExistence type="predicted"/>
<sequence length="200" mass="22111">MILSKLMNKLNLLNPDDIQTVLIDVTVSYCLYLLHNIVQFIRQGLMSVILFQSYGRTALMLAAGGGHVEVCQLLLENRCEKDITDRDGKTALHLAAEEGHPEVTIYLVEQASISPLIKTHKGKTSYDLAAAVVLNLSYVAGYRHMLYNKVMEYLEVDDTLASSFIGHSLIGDDTITSSGTKHIMLDKLTPTNMVLKQSVG</sequence>
<dbReference type="PROSITE" id="PS50088">
    <property type="entry name" value="ANK_REPEAT"/>
    <property type="match status" value="2"/>
</dbReference>
<evidence type="ECO:0000313" key="4">
    <source>
        <dbReference type="EMBL" id="CAC5366460.1"/>
    </source>
</evidence>
<evidence type="ECO:0000256" key="2">
    <source>
        <dbReference type="ARBA" id="ARBA00023043"/>
    </source>
</evidence>
<keyword evidence="1" id="KW-0677">Repeat</keyword>
<dbReference type="PROSITE" id="PS50297">
    <property type="entry name" value="ANK_REP_REGION"/>
    <property type="match status" value="2"/>
</dbReference>
<reference evidence="4 5" key="1">
    <citation type="submission" date="2020-06" db="EMBL/GenBank/DDBJ databases">
        <authorList>
            <person name="Li R."/>
            <person name="Bekaert M."/>
        </authorList>
    </citation>
    <scope>NUCLEOTIDE SEQUENCE [LARGE SCALE GENOMIC DNA]</scope>
    <source>
        <strain evidence="5">wild</strain>
    </source>
</reference>
<evidence type="ECO:0000256" key="1">
    <source>
        <dbReference type="ARBA" id="ARBA00022737"/>
    </source>
</evidence>
<feature type="repeat" description="ANK" evidence="3">
    <location>
        <begin position="54"/>
        <end position="86"/>
    </location>
</feature>
<evidence type="ECO:0000256" key="3">
    <source>
        <dbReference type="PROSITE-ProRule" id="PRU00023"/>
    </source>
</evidence>
<organism evidence="4 5">
    <name type="scientific">Mytilus coruscus</name>
    <name type="common">Sea mussel</name>
    <dbReference type="NCBI Taxonomy" id="42192"/>
    <lineage>
        <taxon>Eukaryota</taxon>
        <taxon>Metazoa</taxon>
        <taxon>Spiralia</taxon>
        <taxon>Lophotrochozoa</taxon>
        <taxon>Mollusca</taxon>
        <taxon>Bivalvia</taxon>
        <taxon>Autobranchia</taxon>
        <taxon>Pteriomorphia</taxon>
        <taxon>Mytilida</taxon>
        <taxon>Mytiloidea</taxon>
        <taxon>Mytilidae</taxon>
        <taxon>Mytilinae</taxon>
        <taxon>Mytilus</taxon>
    </lineage>
</organism>
<gene>
    <name evidence="4" type="ORF">MCOR_6751</name>
</gene>
<name>A0A6J8AH83_MYTCO</name>
<feature type="repeat" description="ANK" evidence="3">
    <location>
        <begin position="87"/>
        <end position="112"/>
    </location>
</feature>